<evidence type="ECO:0000313" key="1">
    <source>
        <dbReference type="EMBL" id="JAI04774.1"/>
    </source>
</evidence>
<protein>
    <submittedName>
        <fullName evidence="1">Uncharacterized protein</fullName>
    </submittedName>
</protein>
<proteinExistence type="predicted"/>
<name>A0A0E9XSY4_ANGAN</name>
<dbReference type="AlphaFoldDB" id="A0A0E9XSY4"/>
<reference evidence="1" key="1">
    <citation type="submission" date="2014-11" db="EMBL/GenBank/DDBJ databases">
        <authorList>
            <person name="Amaro Gonzalez C."/>
        </authorList>
    </citation>
    <scope>NUCLEOTIDE SEQUENCE</scope>
</reference>
<sequence>MSQGMVSQRMVGSVLSVLLKGCGGSGGGVTASSFFCSQCRLPLLF</sequence>
<reference evidence="1" key="2">
    <citation type="journal article" date="2015" name="Fish Shellfish Immunol.">
        <title>Early steps in the European eel (Anguilla anguilla)-Vibrio vulnificus interaction in the gills: Role of the RtxA13 toxin.</title>
        <authorList>
            <person name="Callol A."/>
            <person name="Pajuelo D."/>
            <person name="Ebbesson L."/>
            <person name="Teles M."/>
            <person name="MacKenzie S."/>
            <person name="Amaro C."/>
        </authorList>
    </citation>
    <scope>NUCLEOTIDE SEQUENCE</scope>
</reference>
<accession>A0A0E9XSY4</accession>
<dbReference type="EMBL" id="GBXM01003804">
    <property type="protein sequence ID" value="JAI04774.1"/>
    <property type="molecule type" value="Transcribed_RNA"/>
</dbReference>
<organism evidence="1">
    <name type="scientific">Anguilla anguilla</name>
    <name type="common">European freshwater eel</name>
    <name type="synonym">Muraena anguilla</name>
    <dbReference type="NCBI Taxonomy" id="7936"/>
    <lineage>
        <taxon>Eukaryota</taxon>
        <taxon>Metazoa</taxon>
        <taxon>Chordata</taxon>
        <taxon>Craniata</taxon>
        <taxon>Vertebrata</taxon>
        <taxon>Euteleostomi</taxon>
        <taxon>Actinopterygii</taxon>
        <taxon>Neopterygii</taxon>
        <taxon>Teleostei</taxon>
        <taxon>Anguilliformes</taxon>
        <taxon>Anguillidae</taxon>
        <taxon>Anguilla</taxon>
    </lineage>
</organism>